<evidence type="ECO:0000259" key="1">
    <source>
        <dbReference type="Pfam" id="PF14096"/>
    </source>
</evidence>
<proteinExistence type="predicted"/>
<dbReference type="OrthoDB" id="2169335at2"/>
<organism evidence="2 3">
    <name type="scientific">Fictibacillus aquaticus</name>
    <dbReference type="NCBI Taxonomy" id="2021314"/>
    <lineage>
        <taxon>Bacteria</taxon>
        <taxon>Bacillati</taxon>
        <taxon>Bacillota</taxon>
        <taxon>Bacilli</taxon>
        <taxon>Bacillales</taxon>
        <taxon>Fictibacillaceae</taxon>
        <taxon>Fictibacillus</taxon>
    </lineage>
</organism>
<comment type="caution">
    <text evidence="2">The sequence shown here is derived from an EMBL/GenBank/DDBJ whole genome shotgun (WGS) entry which is preliminary data.</text>
</comment>
<dbReference type="Pfam" id="PF14096">
    <property type="entry name" value="DUF4274"/>
    <property type="match status" value="1"/>
</dbReference>
<evidence type="ECO:0000313" key="2">
    <source>
        <dbReference type="EMBL" id="OYD57169.1"/>
    </source>
</evidence>
<dbReference type="Proteomes" id="UP000215059">
    <property type="component" value="Unassembled WGS sequence"/>
</dbReference>
<reference evidence="2 3" key="1">
    <citation type="submission" date="2017-07" db="EMBL/GenBank/DDBJ databases">
        <title>Fictibacillus sp. nov. GDSW-R2A3 Genome sequencing and assembly.</title>
        <authorList>
            <person name="Mayilraj S."/>
        </authorList>
    </citation>
    <scope>NUCLEOTIDE SEQUENCE [LARGE SCALE GENOMIC DNA]</scope>
    <source>
        <strain evidence="2 3">GDSW-R2A3</strain>
    </source>
</reference>
<protein>
    <recommendedName>
        <fullName evidence="1">DUF4274 domain-containing protein</fullName>
    </recommendedName>
</protein>
<name>A0A235F7J4_9BACL</name>
<dbReference type="EMBL" id="NOII01000003">
    <property type="protein sequence ID" value="OYD57169.1"/>
    <property type="molecule type" value="Genomic_DNA"/>
</dbReference>
<sequence>MIENEACDFGTGLLMFHYADGYRMLENPEEVSSSTLSEWKDFLNVLYNKLINLDFKSQEISFDPELTKTQKYKLKKSNFEIPNPLISKSPGEVVNPPKI</sequence>
<dbReference type="InterPro" id="IPR025369">
    <property type="entry name" value="DUF4274"/>
</dbReference>
<keyword evidence="3" id="KW-1185">Reference proteome</keyword>
<dbReference type="AlphaFoldDB" id="A0A235F7J4"/>
<accession>A0A235F7J4</accession>
<gene>
    <name evidence="2" type="ORF">CGZ90_10770</name>
</gene>
<evidence type="ECO:0000313" key="3">
    <source>
        <dbReference type="Proteomes" id="UP000215059"/>
    </source>
</evidence>
<feature type="domain" description="DUF4274" evidence="1">
    <location>
        <begin position="1"/>
        <end position="51"/>
    </location>
</feature>